<name>A0ABU7N026_9ACTN</name>
<proteinExistence type="predicted"/>
<evidence type="ECO:0008006" key="3">
    <source>
        <dbReference type="Google" id="ProtNLM"/>
    </source>
</evidence>
<accession>A0ABU7N026</accession>
<evidence type="ECO:0000313" key="2">
    <source>
        <dbReference type="Proteomes" id="UP001335729"/>
    </source>
</evidence>
<dbReference type="EMBL" id="JAZDUE010000019">
    <property type="protein sequence ID" value="MEE4025374.1"/>
    <property type="molecule type" value="Genomic_DNA"/>
</dbReference>
<sequence length="226" mass="24380">MPVTSLVSKPFEWLSHARSARVFHPDGLVCSGYAALSGDTPLPVRSGPVTARVSKGVGTPGGLPDIVGLAVRLPVEPSVDDDGNSHAVWDLLLAGPAPLGGRLPLPLPTFRWPGATVSSLTPFRHDDTLYWIRARFIEPDDLSGLSLDELRKAVYAGRPIVAVVEVARGGAEFVAVLRLDLDVLADPDFDFDPVIRTPASVELAPSWLATLRKEAYRYSRIGRERA</sequence>
<gene>
    <name evidence="1" type="ORF">V1Y59_19975</name>
</gene>
<evidence type="ECO:0000313" key="1">
    <source>
        <dbReference type="EMBL" id="MEE4025374.1"/>
    </source>
</evidence>
<comment type="caution">
    <text evidence="1">The sequence shown here is derived from an EMBL/GenBank/DDBJ whole genome shotgun (WGS) entry which is preliminary data.</text>
</comment>
<organism evidence="1 2">
    <name type="scientific">Gordonia prachuapensis</name>
    <dbReference type="NCBI Taxonomy" id="3115651"/>
    <lineage>
        <taxon>Bacteria</taxon>
        <taxon>Bacillati</taxon>
        <taxon>Actinomycetota</taxon>
        <taxon>Actinomycetes</taxon>
        <taxon>Mycobacteriales</taxon>
        <taxon>Gordoniaceae</taxon>
        <taxon>Gordonia</taxon>
    </lineage>
</organism>
<protein>
    <recommendedName>
        <fullName evidence="3">Phosphodiesterase</fullName>
    </recommendedName>
</protein>
<dbReference type="RefSeq" id="WP_330506797.1">
    <property type="nucleotide sequence ID" value="NZ_JAZDUE010000019.1"/>
</dbReference>
<dbReference type="Proteomes" id="UP001335729">
    <property type="component" value="Unassembled WGS sequence"/>
</dbReference>
<keyword evidence="2" id="KW-1185">Reference proteome</keyword>
<reference evidence="1 2" key="1">
    <citation type="submission" date="2024-01" db="EMBL/GenBank/DDBJ databases">
        <title>Draft genome sequence of Gordonia sp. PKS22-38.</title>
        <authorList>
            <person name="Suphannarot A."/>
            <person name="Mingma R."/>
        </authorList>
    </citation>
    <scope>NUCLEOTIDE SEQUENCE [LARGE SCALE GENOMIC DNA]</scope>
    <source>
        <strain evidence="1 2">PKS22-38</strain>
    </source>
</reference>